<dbReference type="Proteomes" id="UP001346869">
    <property type="component" value="Unassembled WGS sequence"/>
</dbReference>
<evidence type="ECO:0000313" key="2">
    <source>
        <dbReference type="EMBL" id="KAK5870554.1"/>
    </source>
</evidence>
<reference evidence="2 3" key="2">
    <citation type="journal article" date="2023" name="Mol. Biol. Evol.">
        <title>Genomics of Secondarily Temperate Adaptation in the Only Non-Antarctic Icefish.</title>
        <authorList>
            <person name="Rivera-Colon A.G."/>
            <person name="Rayamajhi N."/>
            <person name="Minhas B.F."/>
            <person name="Madrigal G."/>
            <person name="Bilyk K.T."/>
            <person name="Yoon V."/>
            <person name="Hune M."/>
            <person name="Gregory S."/>
            <person name="Cheng C.H.C."/>
            <person name="Catchen J.M."/>
        </authorList>
    </citation>
    <scope>NUCLEOTIDE SEQUENCE [LARGE SCALE GENOMIC DNA]</scope>
    <source>
        <strain evidence="2">JMC-PN-2008</strain>
    </source>
</reference>
<evidence type="ECO:0008006" key="4">
    <source>
        <dbReference type="Google" id="ProtNLM"/>
    </source>
</evidence>
<dbReference type="PANTHER" id="PTHR46704:SF9">
    <property type="entry name" value="BHLH DOMAIN-CONTAINING PROTEIN"/>
    <property type="match status" value="1"/>
</dbReference>
<comment type="caution">
    <text evidence="2">The sequence shown here is derived from an EMBL/GenBank/DDBJ whole genome shotgun (WGS) entry which is preliminary data.</text>
</comment>
<feature type="region of interest" description="Disordered" evidence="1">
    <location>
        <begin position="1148"/>
        <end position="1170"/>
    </location>
</feature>
<gene>
    <name evidence="2" type="ORF">PBY51_003493</name>
</gene>
<evidence type="ECO:0000313" key="3">
    <source>
        <dbReference type="Proteomes" id="UP001346869"/>
    </source>
</evidence>
<evidence type="ECO:0000256" key="1">
    <source>
        <dbReference type="SAM" id="MobiDB-lite"/>
    </source>
</evidence>
<dbReference type="EMBL" id="JAUZQC010000005">
    <property type="protein sequence ID" value="KAK5870554.1"/>
    <property type="molecule type" value="Genomic_DNA"/>
</dbReference>
<accession>A0AAN8AVK0</accession>
<keyword evidence="3" id="KW-1185">Reference proteome</keyword>
<reference evidence="2 3" key="1">
    <citation type="journal article" date="2023" name="Genes (Basel)">
        <title>Chromosome-Level Genome Assembly and Circadian Gene Repertoire of the Patagonia Blennie Eleginops maclovinus-The Closest Ancestral Proxy of Antarctic Cryonotothenioids.</title>
        <authorList>
            <person name="Cheng C.C."/>
            <person name="Rivera-Colon A.G."/>
            <person name="Minhas B.F."/>
            <person name="Wilson L."/>
            <person name="Rayamajhi N."/>
            <person name="Vargas-Chacoff L."/>
            <person name="Catchen J.M."/>
        </authorList>
    </citation>
    <scope>NUCLEOTIDE SEQUENCE [LARGE SCALE GENOMIC DNA]</scope>
    <source>
        <strain evidence="2">JMC-PN-2008</strain>
    </source>
</reference>
<name>A0AAN8AVK0_ELEMC</name>
<feature type="compositionally biased region" description="Acidic residues" evidence="1">
    <location>
        <begin position="1153"/>
        <end position="1170"/>
    </location>
</feature>
<dbReference type="AlphaFoldDB" id="A0AAN8AVK0"/>
<dbReference type="PANTHER" id="PTHR46704">
    <property type="entry name" value="CXC DOMAIN-CONTAINING PROTEIN-RELATED"/>
    <property type="match status" value="1"/>
</dbReference>
<organism evidence="2 3">
    <name type="scientific">Eleginops maclovinus</name>
    <name type="common">Patagonian blennie</name>
    <name type="synonym">Eleginus maclovinus</name>
    <dbReference type="NCBI Taxonomy" id="56733"/>
    <lineage>
        <taxon>Eukaryota</taxon>
        <taxon>Metazoa</taxon>
        <taxon>Chordata</taxon>
        <taxon>Craniata</taxon>
        <taxon>Vertebrata</taxon>
        <taxon>Euteleostomi</taxon>
        <taxon>Actinopterygii</taxon>
        <taxon>Neopterygii</taxon>
        <taxon>Teleostei</taxon>
        <taxon>Neoteleostei</taxon>
        <taxon>Acanthomorphata</taxon>
        <taxon>Eupercaria</taxon>
        <taxon>Perciformes</taxon>
        <taxon>Notothenioidei</taxon>
        <taxon>Eleginopidae</taxon>
        <taxon>Eleginops</taxon>
    </lineage>
</organism>
<protein>
    <recommendedName>
        <fullName evidence="4">Tesmin/TSO1-like CXC domain-containing protein</fullName>
    </recommendedName>
</protein>
<sequence length="1170" mass="130300">MAPRSAFITTSFGSDLVFAITAGKVKPAKHILLPFAIKSLTGNTELVHILNRLGHSISYSQVQEIDTALCLQKMEYAKDDITLPVNIHPCMFTTLAWDNIDRLEETVSGAGTSHRVNGIAVQAKVIGPIQPQVMPALSKSKERSIRPALMMLPIYNAGQRVGPPTTQSVIANSTTQVQTAKEKNLVWLLTRMSAPEIQNISSWTGFNIQIRNNVTVVQDTVSYLPTINAPATELATVHEVLNRTLSIKEALQLNSIVCVFDQALYAKAAEIVWKHEKFNNIIIRMGVFHTICNLLSILGKRFQDAGLRDLCVESGVIAEGSVTGVMEGRKYNRAVRLHKLVYEAMMRLAWNAFLPWLEGKYPGEVHHLEAALESIGNFHDDVSQASLGELMENASCNCIMELFQAFLESLRGGQGLSAFWISYLDMAEIMLGLLRASREGDWMLHLASIRQMIPWCFAYDKVNYARFLPYYYASMTRLAVDQPEVHAHFMQGGFSVQIGSRNPFGRIPVDQTIEETVNKDTQTPGGTKGFSLKPAAVTKYYMTSEYRSAYLRQLRGMVGQRDSHLNHPDLQMPRIRRDEADVQSLVELMDTSWLNPFSQDHSDVISLSTATVAPPAIAADLLGAHKIGEEAYQAFKRERLEAGTTKFHDKMSKKKLKTFSDIQKKPRNLGQAKQAVLKADRNLFGHMILVAESRQLHMSDVLAHPLGPLPWALANGDGSLRKTNKAALARELEKNVAPADVIPEPSATIIDGMSLVQQMKGDDKTFTQLAESALAKVLHEGAKSQRIDVVFDVYKETSIKDAERANRGTLSIQFKNIAPGHNIQQWRKLLCSSSNKASLIKFLVDEWKGPKQREKLQNKTLYVTCEEVCYRLEKEQLEEVTELASTQEEADTRILLHALHEAESGCKAVVIVAEDTDVLVLCLGFHKNCPIYQKCGTQNRTRFLDITKLGQSLGSGVSDALLGMHAFTGCDTVSAFAGRGKIGALKLVKSNKAYQEAFSELGRSWDVSDELFKKLQEFTCCMYVHSTRTIDVNTLRHQLFCARRGEAESSQLPPCKDCLFMHAMRANYQAAIWRRSLKTQPSVPDPKESGWTTDDEGKLAIEWMSGLPAPDAVLQLLTCKCTRSCKLPECTCLTNGLKCTDMCKLQTCSNQPSEEEPTVELTDSDDDDVD</sequence>
<proteinExistence type="predicted"/>